<evidence type="ECO:0000256" key="2">
    <source>
        <dbReference type="ARBA" id="ARBA00022679"/>
    </source>
</evidence>
<dbReference type="FunFam" id="2.40.50.140:FF:000097">
    <property type="entry name" value="23S rRNA (uracil(1939)-C(5))-methyltransferase RlmD"/>
    <property type="match status" value="1"/>
</dbReference>
<dbReference type="InterPro" id="IPR012340">
    <property type="entry name" value="NA-bd_OB-fold"/>
</dbReference>
<dbReference type="InterPro" id="IPR010280">
    <property type="entry name" value="U5_MeTrfase_fam"/>
</dbReference>
<dbReference type="PROSITE" id="PS51687">
    <property type="entry name" value="SAM_MT_RNA_M5U"/>
    <property type="match status" value="1"/>
</dbReference>
<dbReference type="InterPro" id="IPR029063">
    <property type="entry name" value="SAM-dependent_MTases_sf"/>
</dbReference>
<reference evidence="7 8" key="1">
    <citation type="submission" date="2019-11" db="EMBL/GenBank/DDBJ databases">
        <title>Pseudodesulfovibrio alkaliphilus, sp. nov., an alkaliphilic sulfate-reducing bacteria from mud volcano of Taman peninsula, Russia.</title>
        <authorList>
            <person name="Frolova A."/>
            <person name="Merkel A.Y."/>
            <person name="Slobodkin A.I."/>
        </authorList>
    </citation>
    <scope>NUCLEOTIDE SEQUENCE [LARGE SCALE GENOMIC DNA]</scope>
    <source>
        <strain evidence="7 8">F-1</strain>
    </source>
</reference>
<keyword evidence="2 4" id="KW-0808">Transferase</keyword>
<dbReference type="Gene3D" id="2.40.50.140">
    <property type="entry name" value="Nucleic acid-binding proteins"/>
    <property type="match status" value="1"/>
</dbReference>
<dbReference type="AlphaFoldDB" id="A0A7K1KKR1"/>
<evidence type="ECO:0000256" key="3">
    <source>
        <dbReference type="ARBA" id="ARBA00022691"/>
    </source>
</evidence>
<organism evidence="7 8">
    <name type="scientific">Pseudodesulfovibrio alkaliphilus</name>
    <dbReference type="NCBI Taxonomy" id="2661613"/>
    <lineage>
        <taxon>Bacteria</taxon>
        <taxon>Pseudomonadati</taxon>
        <taxon>Thermodesulfobacteriota</taxon>
        <taxon>Desulfovibrionia</taxon>
        <taxon>Desulfovibrionales</taxon>
        <taxon>Desulfovibrionaceae</taxon>
    </lineage>
</organism>
<accession>A0A7K1KKR1</accession>
<dbReference type="Pfam" id="PF01938">
    <property type="entry name" value="TRAM"/>
    <property type="match status" value="1"/>
</dbReference>
<dbReference type="PROSITE" id="PS01231">
    <property type="entry name" value="TRMA_2"/>
    <property type="match status" value="1"/>
</dbReference>
<feature type="binding site" evidence="4">
    <location>
        <position position="324"/>
    </location>
    <ligand>
        <name>S-adenosyl-L-methionine</name>
        <dbReference type="ChEBI" id="CHEBI:59789"/>
    </ligand>
</feature>
<dbReference type="GO" id="GO:0008173">
    <property type="term" value="F:RNA methyltransferase activity"/>
    <property type="evidence" value="ECO:0007669"/>
    <property type="project" value="InterPro"/>
</dbReference>
<dbReference type="EC" id="2.1.1.190" evidence="7"/>
<dbReference type="Proteomes" id="UP000461162">
    <property type="component" value="Unassembled WGS sequence"/>
</dbReference>
<evidence type="ECO:0000313" key="8">
    <source>
        <dbReference type="Proteomes" id="UP000461162"/>
    </source>
</evidence>
<feature type="binding site" evidence="4">
    <location>
        <position position="395"/>
    </location>
    <ligand>
        <name>S-adenosyl-L-methionine</name>
        <dbReference type="ChEBI" id="CHEBI:59789"/>
    </ligand>
</feature>
<keyword evidence="3 4" id="KW-0949">S-adenosyl-L-methionine</keyword>
<dbReference type="CDD" id="cd02440">
    <property type="entry name" value="AdoMet_MTases"/>
    <property type="match status" value="1"/>
</dbReference>
<dbReference type="PROSITE" id="PS50926">
    <property type="entry name" value="TRAM"/>
    <property type="match status" value="1"/>
</dbReference>
<dbReference type="InterPro" id="IPR030391">
    <property type="entry name" value="MeTrfase_TrmA_CS"/>
</dbReference>
<evidence type="ECO:0000259" key="6">
    <source>
        <dbReference type="PROSITE" id="PS50926"/>
    </source>
</evidence>
<sequence length="465" mass="50265">MPLPKDSLVNCDIESLAYGGRGVAHVDGMAVFVAGGLPGDTVSVRIVRSKKRFAEGVAEAVITPSAHRVEPHCVHFGTCGGCVLQHLAYEEQLAQKNAQVAAALARIGGVQGLVMDPPAASPEVWGYRNKMEFAFEQRQDGLHLGLRQPTPEGANRPGPVLDIAQCHLCDAYDVEIMAAVREFCRASGVPAYDPAADTGYWRHLVIRHTRAGEVMAHLITARDERKDNLINDLAALFRERFPEMASFVHSIRSRRSVVAFGERIIHTLGNAFVEERLIRGDRQVRYRLSPNAFFQTNTGGAGELFATIADFCALSEAQSLLDLYCGTGAIGIYLAGEAGRVIGVELSEEAVAKARESARLNGLSHCTFIAGSLEQGIPGMDGSGDQAPPDVVVVDPPRSGLHENTAQALLALGAPRIVAVSCDPATLARDVKRLSDRYRLTRTRAVDMFPHTHHIETVALLELVV</sequence>
<dbReference type="GO" id="GO:0009451">
    <property type="term" value="P:RNA modification"/>
    <property type="evidence" value="ECO:0007669"/>
    <property type="project" value="UniProtKB-ARBA"/>
</dbReference>
<feature type="domain" description="TRAM" evidence="6">
    <location>
        <begin position="2"/>
        <end position="60"/>
    </location>
</feature>
<feature type="binding site" evidence="4">
    <location>
        <position position="345"/>
    </location>
    <ligand>
        <name>S-adenosyl-L-methionine</name>
        <dbReference type="ChEBI" id="CHEBI:59789"/>
    </ligand>
</feature>
<dbReference type="PROSITE" id="PS01230">
    <property type="entry name" value="TRMA_1"/>
    <property type="match status" value="1"/>
</dbReference>
<dbReference type="Gene3D" id="2.40.50.1070">
    <property type="match status" value="1"/>
</dbReference>
<evidence type="ECO:0000256" key="5">
    <source>
        <dbReference type="PROSITE-ProRule" id="PRU10015"/>
    </source>
</evidence>
<comment type="similarity">
    <text evidence="4">Belongs to the class I-like SAM-binding methyltransferase superfamily. RNA M5U methyltransferase family.</text>
</comment>
<protein>
    <submittedName>
        <fullName evidence="7">23S rRNA (Uracil(1939)-C(5))-methyltransferase RlmD</fullName>
        <ecNumber evidence="7">2.1.1.190</ecNumber>
    </submittedName>
</protein>
<feature type="active site" evidence="5">
    <location>
        <position position="422"/>
    </location>
</feature>
<dbReference type="InterPro" id="IPR002792">
    <property type="entry name" value="TRAM_dom"/>
</dbReference>
<evidence type="ECO:0000256" key="1">
    <source>
        <dbReference type="ARBA" id="ARBA00022603"/>
    </source>
</evidence>
<dbReference type="RefSeq" id="WP_155932109.1">
    <property type="nucleotide sequence ID" value="NZ_WODC01000001.1"/>
</dbReference>
<comment type="caution">
    <text evidence="7">The sequence shown here is derived from an EMBL/GenBank/DDBJ whole genome shotgun (WGS) entry which is preliminary data.</text>
</comment>
<dbReference type="SUPFAM" id="SSF53335">
    <property type="entry name" value="S-adenosyl-L-methionine-dependent methyltransferases"/>
    <property type="match status" value="1"/>
</dbReference>
<keyword evidence="1 4" id="KW-0489">Methyltransferase</keyword>
<evidence type="ECO:0000256" key="4">
    <source>
        <dbReference type="PROSITE-ProRule" id="PRU01024"/>
    </source>
</evidence>
<dbReference type="GO" id="GO:0008757">
    <property type="term" value="F:S-adenosylmethionine-dependent methyltransferase activity"/>
    <property type="evidence" value="ECO:0007669"/>
    <property type="project" value="UniProtKB-ARBA"/>
</dbReference>
<feature type="binding site" evidence="4">
    <location>
        <position position="295"/>
    </location>
    <ligand>
        <name>S-adenosyl-L-methionine</name>
        <dbReference type="ChEBI" id="CHEBI:59789"/>
    </ligand>
</feature>
<keyword evidence="8" id="KW-1185">Reference proteome</keyword>
<feature type="active site" description="Nucleophile" evidence="4">
    <location>
        <position position="422"/>
    </location>
</feature>
<dbReference type="Pfam" id="PF05958">
    <property type="entry name" value="tRNA_U5-meth_tr"/>
    <property type="match status" value="1"/>
</dbReference>
<dbReference type="GO" id="GO:0006396">
    <property type="term" value="P:RNA processing"/>
    <property type="evidence" value="ECO:0007669"/>
    <property type="project" value="InterPro"/>
</dbReference>
<dbReference type="GO" id="GO:0032259">
    <property type="term" value="P:methylation"/>
    <property type="evidence" value="ECO:0007669"/>
    <property type="project" value="UniProtKB-KW"/>
</dbReference>
<proteinExistence type="inferred from homology"/>
<dbReference type="PANTHER" id="PTHR11061">
    <property type="entry name" value="RNA M5U METHYLTRANSFERASE"/>
    <property type="match status" value="1"/>
</dbReference>
<dbReference type="InterPro" id="IPR030390">
    <property type="entry name" value="MeTrfase_TrmA_AS"/>
</dbReference>
<dbReference type="SUPFAM" id="SSF50249">
    <property type="entry name" value="Nucleic acid-binding proteins"/>
    <property type="match status" value="1"/>
</dbReference>
<name>A0A7K1KKR1_9BACT</name>
<dbReference type="PANTHER" id="PTHR11061:SF30">
    <property type="entry name" value="TRNA (URACIL(54)-C(5))-METHYLTRANSFERASE"/>
    <property type="match status" value="1"/>
</dbReference>
<evidence type="ECO:0000313" key="7">
    <source>
        <dbReference type="EMBL" id="MUM76492.1"/>
    </source>
</evidence>
<dbReference type="NCBIfam" id="TIGR00479">
    <property type="entry name" value="rumA"/>
    <property type="match status" value="1"/>
</dbReference>
<dbReference type="Gene3D" id="3.40.50.150">
    <property type="entry name" value="Vaccinia Virus protein VP39"/>
    <property type="match status" value="1"/>
</dbReference>
<gene>
    <name evidence="7" type="primary">rlmD</name>
    <name evidence="7" type="ORF">GKC30_02460</name>
</gene>
<dbReference type="EMBL" id="WODC01000001">
    <property type="protein sequence ID" value="MUM76492.1"/>
    <property type="molecule type" value="Genomic_DNA"/>
</dbReference>